<proteinExistence type="predicted"/>
<sequence length="142" mass="16029">MELLSIIGSLASIASLAVQFGVLRYADGSVNIHAAIEGIRNRLTTSQQEALKIDGAAEFISILVIDPELLSDINKAIQLCIKRYRDRLQSGKSQAEREVADRQAERCVCENLNRVRRRNGGSLPGEMEKWWIQYRCISDFDY</sequence>
<dbReference type="Proteomes" id="UP001604002">
    <property type="component" value="Unassembled WGS sequence"/>
</dbReference>
<reference evidence="1 2" key="1">
    <citation type="submission" date="2024-02" db="EMBL/GenBank/DDBJ databases">
        <title>Expansion and revision of Xanthobacter and proposal of Roseixanthobacter gen. nov.</title>
        <authorList>
            <person name="Soltysiak M.P.M."/>
            <person name="Jalihal A."/>
            <person name="Ory A."/>
            <person name="Chrisophersen C."/>
            <person name="Lee A.D."/>
            <person name="Boulton J."/>
            <person name="Springer M."/>
        </authorList>
    </citation>
    <scope>NUCLEOTIDE SEQUENCE [LARGE SCALE GENOMIC DNA]</scope>
    <source>
        <strain evidence="1 2">23A</strain>
    </source>
</reference>
<dbReference type="EMBL" id="JBAFVH010000005">
    <property type="protein sequence ID" value="MFG1372394.1"/>
    <property type="molecule type" value="Genomic_DNA"/>
</dbReference>
<gene>
    <name evidence="1" type="ORF">V5F32_09490</name>
</gene>
<evidence type="ECO:0000313" key="2">
    <source>
        <dbReference type="Proteomes" id="UP001604002"/>
    </source>
</evidence>
<evidence type="ECO:0000313" key="1">
    <source>
        <dbReference type="EMBL" id="MFG1372394.1"/>
    </source>
</evidence>
<dbReference type="RefSeq" id="WP_393992292.1">
    <property type="nucleotide sequence ID" value="NZ_JBAFVH010000005.1"/>
</dbReference>
<accession>A0ABW6ZUK3</accession>
<organism evidence="1 2">
    <name type="scientific">Xanthobacter oligotrophicus</name>
    <dbReference type="NCBI Taxonomy" id="2607286"/>
    <lineage>
        <taxon>Bacteria</taxon>
        <taxon>Pseudomonadati</taxon>
        <taxon>Pseudomonadota</taxon>
        <taxon>Alphaproteobacteria</taxon>
        <taxon>Hyphomicrobiales</taxon>
        <taxon>Xanthobacteraceae</taxon>
        <taxon>Xanthobacter</taxon>
    </lineage>
</organism>
<protein>
    <submittedName>
        <fullName evidence="1">Uncharacterized protein</fullName>
    </submittedName>
</protein>
<name>A0ABW6ZUK3_9HYPH</name>
<comment type="caution">
    <text evidence="1">The sequence shown here is derived from an EMBL/GenBank/DDBJ whole genome shotgun (WGS) entry which is preliminary data.</text>
</comment>
<keyword evidence="2" id="KW-1185">Reference proteome</keyword>